<dbReference type="InterPro" id="IPR050471">
    <property type="entry name" value="AB_hydrolase"/>
</dbReference>
<dbReference type="AlphaFoldDB" id="A0A2T4UE99"/>
<proteinExistence type="predicted"/>
<sequence length="301" mass="31864">MGVRWLATSARSSRRGRVGPMTELLDLDLPNGRLRVERSGPADAPAVVCVHGLTANLRSFDALREPLLAAGRQMVAIDLRGRGRSADTGPGTYGLDRHADDVVGVADALGLDTFAYVGWSMGALTGLEVVARAGARIPRLALLDAVGGMDDAAIAAVRAGTARLDAVVPTPEPYLDALKASGVFDPWDPFWDAYFTYELAPVDGGLSPSTSRSAVLEDLDVAGRDFTPLWADLTMPTLLVWASQDLGGGLIVPQDVRDEFLARVPTATLHAVDRNHYGIMVAPGVPEAITAHVTDAEHRPG</sequence>
<name>A0A2T4UE99_9ACTN</name>
<reference evidence="2 3" key="1">
    <citation type="submission" date="2018-03" db="EMBL/GenBank/DDBJ databases">
        <title>Aquarubrobacter algicola gen. nov., sp. nov., a novel actinobacterium isolated from shallow eutrophic lake during the end of cyanobacterial harmful algal blooms.</title>
        <authorList>
            <person name="Chun S.J."/>
        </authorList>
    </citation>
    <scope>NUCLEOTIDE SEQUENCE [LARGE SCALE GENOMIC DNA]</scope>
    <source>
        <strain evidence="2 3">Seoho-28</strain>
    </source>
</reference>
<dbReference type="PANTHER" id="PTHR43433">
    <property type="entry name" value="HYDROLASE, ALPHA/BETA FOLD FAMILY PROTEIN"/>
    <property type="match status" value="1"/>
</dbReference>
<accession>A0A2T4UE99</accession>
<gene>
    <name evidence="2" type="ORF">C7Y72_14075</name>
</gene>
<evidence type="ECO:0000313" key="2">
    <source>
        <dbReference type="EMBL" id="PTL56117.1"/>
    </source>
</evidence>
<dbReference type="EMBL" id="PYYB01000002">
    <property type="protein sequence ID" value="PTL56117.1"/>
    <property type="molecule type" value="Genomic_DNA"/>
</dbReference>
<dbReference type="Gene3D" id="3.40.50.1820">
    <property type="entry name" value="alpha/beta hydrolase"/>
    <property type="match status" value="1"/>
</dbReference>
<evidence type="ECO:0000313" key="3">
    <source>
        <dbReference type="Proteomes" id="UP000240739"/>
    </source>
</evidence>
<comment type="caution">
    <text evidence="2">The sequence shown here is derived from an EMBL/GenBank/DDBJ whole genome shotgun (WGS) entry which is preliminary data.</text>
</comment>
<dbReference type="Proteomes" id="UP000240739">
    <property type="component" value="Unassembled WGS sequence"/>
</dbReference>
<feature type="domain" description="AB hydrolase-1" evidence="1">
    <location>
        <begin position="45"/>
        <end position="159"/>
    </location>
</feature>
<dbReference type="GO" id="GO:0016787">
    <property type="term" value="F:hydrolase activity"/>
    <property type="evidence" value="ECO:0007669"/>
    <property type="project" value="UniProtKB-KW"/>
</dbReference>
<keyword evidence="3" id="KW-1185">Reference proteome</keyword>
<dbReference type="SUPFAM" id="SSF53474">
    <property type="entry name" value="alpha/beta-Hydrolases"/>
    <property type="match status" value="1"/>
</dbReference>
<keyword evidence="2" id="KW-0378">Hydrolase</keyword>
<evidence type="ECO:0000259" key="1">
    <source>
        <dbReference type="Pfam" id="PF00561"/>
    </source>
</evidence>
<protein>
    <submittedName>
        <fullName evidence="2">Alpha/beta hydrolase</fullName>
    </submittedName>
</protein>
<dbReference type="Pfam" id="PF00561">
    <property type="entry name" value="Abhydrolase_1"/>
    <property type="match status" value="1"/>
</dbReference>
<organism evidence="2 3">
    <name type="scientific">Paraconexibacter algicola</name>
    <dbReference type="NCBI Taxonomy" id="2133960"/>
    <lineage>
        <taxon>Bacteria</taxon>
        <taxon>Bacillati</taxon>
        <taxon>Actinomycetota</taxon>
        <taxon>Thermoleophilia</taxon>
        <taxon>Solirubrobacterales</taxon>
        <taxon>Paraconexibacteraceae</taxon>
        <taxon>Paraconexibacter</taxon>
    </lineage>
</organism>
<dbReference type="InterPro" id="IPR029058">
    <property type="entry name" value="AB_hydrolase_fold"/>
</dbReference>
<dbReference type="PANTHER" id="PTHR43433:SF5">
    <property type="entry name" value="AB HYDROLASE-1 DOMAIN-CONTAINING PROTEIN"/>
    <property type="match status" value="1"/>
</dbReference>
<dbReference type="InterPro" id="IPR000073">
    <property type="entry name" value="AB_hydrolase_1"/>
</dbReference>